<keyword evidence="3" id="KW-1185">Reference proteome</keyword>
<evidence type="ECO:0000313" key="3">
    <source>
        <dbReference type="Proteomes" id="UP001060919"/>
    </source>
</evidence>
<evidence type="ECO:0000313" key="2">
    <source>
        <dbReference type="EMBL" id="BDS10538.1"/>
    </source>
</evidence>
<feature type="transmembrane region" description="Helical" evidence="1">
    <location>
        <begin position="146"/>
        <end position="166"/>
    </location>
</feature>
<name>A0A915YCG1_9BACT</name>
<feature type="transmembrane region" description="Helical" evidence="1">
    <location>
        <begin position="92"/>
        <end position="112"/>
    </location>
</feature>
<accession>A0A915YCG1</accession>
<keyword evidence="1" id="KW-1133">Transmembrane helix</keyword>
<dbReference type="RefSeq" id="WP_264791838.1">
    <property type="nucleotide sequence ID" value="NZ_AP026867.1"/>
</dbReference>
<evidence type="ECO:0000256" key="1">
    <source>
        <dbReference type="SAM" id="Phobius"/>
    </source>
</evidence>
<reference evidence="2" key="1">
    <citation type="submission" date="2022-09" db="EMBL/GenBank/DDBJ databases">
        <title>Aureispira anguillicida sp. nov., isolated from Leptocephalus of Japanese eel Anguilla japonica.</title>
        <authorList>
            <person name="Yuasa K."/>
            <person name="Mekata T."/>
            <person name="Ikunari K."/>
        </authorList>
    </citation>
    <scope>NUCLEOTIDE SEQUENCE</scope>
    <source>
        <strain evidence="2">EL160426</strain>
    </source>
</reference>
<feature type="transmembrane region" description="Helical" evidence="1">
    <location>
        <begin position="7"/>
        <end position="25"/>
    </location>
</feature>
<feature type="transmembrane region" description="Helical" evidence="1">
    <location>
        <begin position="51"/>
        <end position="71"/>
    </location>
</feature>
<sequence>MDSMLRIVLPPLILGIIFIVFQKLFPSKKSKHTTAKSLEELTKEYRKYDSIFLILFFCLTIPFGIAYGFLFQKIGQILNEPMIENGGILIQPSFLAWMIAGFLAGMITFGLVGTPISKAILKDRESEYLAYNDLKYNYDTEKVTNIAAAFLTLFALLIVASIFDNFSYFGKEKLKLNGIFGFGTSHYKYEEIEKVKSIKLLRNDVYTESNWIDITFKDGYKWHSVDDGYNDYEKDLQIVKLVIKKTGLNLEYEERERD</sequence>
<keyword evidence="1" id="KW-0812">Transmembrane</keyword>
<protein>
    <submittedName>
        <fullName evidence="2">Uncharacterized protein</fullName>
    </submittedName>
</protein>
<organism evidence="2 3">
    <name type="scientific">Aureispira anguillae</name>
    <dbReference type="NCBI Taxonomy" id="2864201"/>
    <lineage>
        <taxon>Bacteria</taxon>
        <taxon>Pseudomonadati</taxon>
        <taxon>Bacteroidota</taxon>
        <taxon>Saprospiria</taxon>
        <taxon>Saprospirales</taxon>
        <taxon>Saprospiraceae</taxon>
        <taxon>Aureispira</taxon>
    </lineage>
</organism>
<proteinExistence type="predicted"/>
<dbReference type="EMBL" id="AP026867">
    <property type="protein sequence ID" value="BDS10538.1"/>
    <property type="molecule type" value="Genomic_DNA"/>
</dbReference>
<gene>
    <name evidence="2" type="ORF">AsAng_0012460</name>
</gene>
<keyword evidence="1" id="KW-0472">Membrane</keyword>
<dbReference type="KEGG" id="aup:AsAng_0012460"/>
<dbReference type="AlphaFoldDB" id="A0A915YCG1"/>
<dbReference type="Proteomes" id="UP001060919">
    <property type="component" value="Chromosome"/>
</dbReference>